<dbReference type="EMBL" id="JQBM01000002">
    <property type="protein sequence ID" value="KRN46714.1"/>
    <property type="molecule type" value="Genomic_DNA"/>
</dbReference>
<dbReference type="AlphaFoldDB" id="A0A0R2HAA8"/>
<name>A0A0R2HAA8_WEIVI</name>
<organism evidence="1 2">
    <name type="scientific">Weissella viridescens</name>
    <name type="common">Lactobacillus viridescens</name>
    <dbReference type="NCBI Taxonomy" id="1629"/>
    <lineage>
        <taxon>Bacteria</taxon>
        <taxon>Bacillati</taxon>
        <taxon>Bacillota</taxon>
        <taxon>Bacilli</taxon>
        <taxon>Lactobacillales</taxon>
        <taxon>Lactobacillaceae</taxon>
        <taxon>Weissella</taxon>
    </lineage>
</organism>
<sequence>MTLVAGTIIFTRADQSFFMVKDEQPIANFYTVKAHKHEEDTPLGSLLSGMKNQLGLNLDNLRLDELAVWHRAQPDGSKDSTSLFTFEVVDSDKINMDRLAAVGMEFVNAKDALNLVKNVDMSGVIKMDA</sequence>
<proteinExistence type="predicted"/>
<dbReference type="RefSeq" id="WP_057745919.1">
    <property type="nucleotide sequence ID" value="NZ_CYXF01000010.1"/>
</dbReference>
<dbReference type="PATRIC" id="fig|1629.5.peg.1006"/>
<accession>A0A0R2HAA8</accession>
<dbReference type="OrthoDB" id="2142170at2"/>
<gene>
    <name evidence="1" type="ORF">IV50_GL000999</name>
</gene>
<comment type="caution">
    <text evidence="1">The sequence shown here is derived from an EMBL/GenBank/DDBJ whole genome shotgun (WGS) entry which is preliminary data.</text>
</comment>
<evidence type="ECO:0000313" key="1">
    <source>
        <dbReference type="EMBL" id="KRN46714.1"/>
    </source>
</evidence>
<protein>
    <submittedName>
        <fullName evidence="1">Uncharacterized protein</fullName>
    </submittedName>
</protein>
<evidence type="ECO:0000313" key="2">
    <source>
        <dbReference type="Proteomes" id="UP000051992"/>
    </source>
</evidence>
<keyword evidence="2" id="KW-1185">Reference proteome</keyword>
<reference evidence="1 2" key="1">
    <citation type="journal article" date="2015" name="Genome Announc.">
        <title>Expanding the biotechnology potential of lactobacilli through comparative genomics of 213 strains and associated genera.</title>
        <authorList>
            <person name="Sun Z."/>
            <person name="Harris H.M."/>
            <person name="McCann A."/>
            <person name="Guo C."/>
            <person name="Argimon S."/>
            <person name="Zhang W."/>
            <person name="Yang X."/>
            <person name="Jeffery I.B."/>
            <person name="Cooney J.C."/>
            <person name="Kagawa T.F."/>
            <person name="Liu W."/>
            <person name="Song Y."/>
            <person name="Salvetti E."/>
            <person name="Wrobel A."/>
            <person name="Rasinkangas P."/>
            <person name="Parkhill J."/>
            <person name="Rea M.C."/>
            <person name="O'Sullivan O."/>
            <person name="Ritari J."/>
            <person name="Douillard F.P."/>
            <person name="Paul Ross R."/>
            <person name="Yang R."/>
            <person name="Briner A.E."/>
            <person name="Felis G.E."/>
            <person name="de Vos W.M."/>
            <person name="Barrangou R."/>
            <person name="Klaenhammer T.R."/>
            <person name="Caufield P.W."/>
            <person name="Cui Y."/>
            <person name="Zhang H."/>
            <person name="O'Toole P.W."/>
        </authorList>
    </citation>
    <scope>NUCLEOTIDE SEQUENCE [LARGE SCALE GENOMIC DNA]</scope>
    <source>
        <strain evidence="1 2">DSM 20410</strain>
    </source>
</reference>
<dbReference type="Proteomes" id="UP000051992">
    <property type="component" value="Unassembled WGS sequence"/>
</dbReference>